<sequence length="150" mass="17222">MAVVNLEKSVTLLKVCNVLDLGYESYTLFCNLTLFSEITRRASSVDVSFTPNHLSPPMLLFGTFVSIRFHLCIKLQQMDGCMQIMCITDAIWRLGNLWLSNQNVLAPLTACIIYERCRETSFHYLFLHVEKVFWAGTIISDIVLDKQHEI</sequence>
<protein>
    <submittedName>
        <fullName evidence="1">Uncharacterized protein</fullName>
    </submittedName>
</protein>
<dbReference type="AlphaFoldDB" id="A0A498K367"/>
<dbReference type="EMBL" id="RDQH01000331">
    <property type="protein sequence ID" value="RXI00395.1"/>
    <property type="molecule type" value="Genomic_DNA"/>
</dbReference>
<name>A0A498K367_MALDO</name>
<proteinExistence type="predicted"/>
<gene>
    <name evidence="1" type="ORF">DVH24_037943</name>
</gene>
<evidence type="ECO:0000313" key="1">
    <source>
        <dbReference type="EMBL" id="RXI00395.1"/>
    </source>
</evidence>
<evidence type="ECO:0000313" key="2">
    <source>
        <dbReference type="Proteomes" id="UP000290289"/>
    </source>
</evidence>
<dbReference type="Proteomes" id="UP000290289">
    <property type="component" value="Chromosome 5"/>
</dbReference>
<accession>A0A498K367</accession>
<comment type="caution">
    <text evidence="1">The sequence shown here is derived from an EMBL/GenBank/DDBJ whole genome shotgun (WGS) entry which is preliminary data.</text>
</comment>
<keyword evidence="2" id="KW-1185">Reference proteome</keyword>
<reference evidence="1 2" key="1">
    <citation type="submission" date="2018-10" db="EMBL/GenBank/DDBJ databases">
        <title>A high-quality apple genome assembly.</title>
        <authorList>
            <person name="Hu J."/>
        </authorList>
    </citation>
    <scope>NUCLEOTIDE SEQUENCE [LARGE SCALE GENOMIC DNA]</scope>
    <source>
        <strain evidence="2">cv. HFTH1</strain>
        <tissue evidence="1">Young leaf</tissue>
    </source>
</reference>
<organism evidence="1 2">
    <name type="scientific">Malus domestica</name>
    <name type="common">Apple</name>
    <name type="synonym">Pyrus malus</name>
    <dbReference type="NCBI Taxonomy" id="3750"/>
    <lineage>
        <taxon>Eukaryota</taxon>
        <taxon>Viridiplantae</taxon>
        <taxon>Streptophyta</taxon>
        <taxon>Embryophyta</taxon>
        <taxon>Tracheophyta</taxon>
        <taxon>Spermatophyta</taxon>
        <taxon>Magnoliopsida</taxon>
        <taxon>eudicotyledons</taxon>
        <taxon>Gunneridae</taxon>
        <taxon>Pentapetalae</taxon>
        <taxon>rosids</taxon>
        <taxon>fabids</taxon>
        <taxon>Rosales</taxon>
        <taxon>Rosaceae</taxon>
        <taxon>Amygdaloideae</taxon>
        <taxon>Maleae</taxon>
        <taxon>Malus</taxon>
    </lineage>
</organism>